<dbReference type="Gene3D" id="3.40.1440.10">
    <property type="entry name" value="GIY-YIG endonuclease"/>
    <property type="match status" value="1"/>
</dbReference>
<comment type="caution">
    <text evidence="2">The sequence shown here is derived from an EMBL/GenBank/DDBJ whole genome shotgun (WGS) entry which is preliminary data.</text>
</comment>
<accession>A0ABP8GP42</accession>
<dbReference type="EMBL" id="BAABGY010000007">
    <property type="protein sequence ID" value="GAA4327834.1"/>
    <property type="molecule type" value="Genomic_DNA"/>
</dbReference>
<feature type="domain" description="GIY-YIG" evidence="1">
    <location>
        <begin position="1"/>
        <end position="77"/>
    </location>
</feature>
<organism evidence="2 3">
    <name type="scientific">Flaviaesturariibacter amylovorans</name>
    <dbReference type="NCBI Taxonomy" id="1084520"/>
    <lineage>
        <taxon>Bacteria</taxon>
        <taxon>Pseudomonadati</taxon>
        <taxon>Bacteroidota</taxon>
        <taxon>Chitinophagia</taxon>
        <taxon>Chitinophagales</taxon>
        <taxon>Chitinophagaceae</taxon>
        <taxon>Flaviaestuariibacter</taxon>
    </lineage>
</organism>
<name>A0ABP8GP42_9BACT</name>
<proteinExistence type="predicted"/>
<dbReference type="PROSITE" id="PS50164">
    <property type="entry name" value="GIY_YIG"/>
    <property type="match status" value="1"/>
</dbReference>
<sequence length="88" mass="10283">MPCCTYILFSETLRKYYIGHTCGEVQERLQKHNTNHKGFTGRSPDCRLVWMKPYPDETAADRREREITAWKSSKRIQALIEANNSASF</sequence>
<dbReference type="RefSeq" id="WP_345255117.1">
    <property type="nucleotide sequence ID" value="NZ_BAABGY010000007.1"/>
</dbReference>
<gene>
    <name evidence="2" type="ORF">GCM10023184_17300</name>
</gene>
<evidence type="ECO:0000313" key="3">
    <source>
        <dbReference type="Proteomes" id="UP001501725"/>
    </source>
</evidence>
<dbReference type="InterPro" id="IPR000305">
    <property type="entry name" value="GIY-YIG_endonuc"/>
</dbReference>
<dbReference type="Proteomes" id="UP001501725">
    <property type="component" value="Unassembled WGS sequence"/>
</dbReference>
<dbReference type="InterPro" id="IPR035901">
    <property type="entry name" value="GIY-YIG_endonuc_sf"/>
</dbReference>
<evidence type="ECO:0000313" key="2">
    <source>
        <dbReference type="EMBL" id="GAA4327834.1"/>
    </source>
</evidence>
<reference evidence="3" key="1">
    <citation type="journal article" date="2019" name="Int. J. Syst. Evol. Microbiol.">
        <title>The Global Catalogue of Microorganisms (GCM) 10K type strain sequencing project: providing services to taxonomists for standard genome sequencing and annotation.</title>
        <authorList>
            <consortium name="The Broad Institute Genomics Platform"/>
            <consortium name="The Broad Institute Genome Sequencing Center for Infectious Disease"/>
            <person name="Wu L."/>
            <person name="Ma J."/>
        </authorList>
    </citation>
    <scope>NUCLEOTIDE SEQUENCE [LARGE SCALE GENOMIC DNA]</scope>
    <source>
        <strain evidence="3">JCM 17919</strain>
    </source>
</reference>
<keyword evidence="3" id="KW-1185">Reference proteome</keyword>
<dbReference type="SUPFAM" id="SSF82771">
    <property type="entry name" value="GIY-YIG endonuclease"/>
    <property type="match status" value="1"/>
</dbReference>
<evidence type="ECO:0000259" key="1">
    <source>
        <dbReference type="PROSITE" id="PS50164"/>
    </source>
</evidence>
<dbReference type="Pfam" id="PF01541">
    <property type="entry name" value="GIY-YIG"/>
    <property type="match status" value="1"/>
</dbReference>
<protein>
    <recommendedName>
        <fullName evidence="1">GIY-YIG domain-containing protein</fullName>
    </recommendedName>
</protein>